<dbReference type="Proteomes" id="UP001642409">
    <property type="component" value="Unassembled WGS sequence"/>
</dbReference>
<reference evidence="1" key="1">
    <citation type="submission" date="2023-06" db="EMBL/GenBank/DDBJ databases">
        <authorList>
            <person name="Kurt Z."/>
        </authorList>
    </citation>
    <scope>NUCLEOTIDE SEQUENCE</scope>
</reference>
<dbReference type="EMBL" id="CAXDID020000695">
    <property type="protein sequence ID" value="CAL6110752.1"/>
    <property type="molecule type" value="Genomic_DNA"/>
</dbReference>
<evidence type="ECO:0000313" key="1">
    <source>
        <dbReference type="EMBL" id="CAI9915240.1"/>
    </source>
</evidence>
<reference evidence="2 3" key="2">
    <citation type="submission" date="2024-07" db="EMBL/GenBank/DDBJ databases">
        <authorList>
            <person name="Akdeniz Z."/>
        </authorList>
    </citation>
    <scope>NUCLEOTIDE SEQUENCE [LARGE SCALE GENOMIC DNA]</scope>
</reference>
<name>A0AA86N9D6_9EUKA</name>
<proteinExistence type="predicted"/>
<accession>A0AA86N9D6</accession>
<dbReference type="AlphaFoldDB" id="A0AA86N9D6"/>
<organism evidence="1">
    <name type="scientific">Hexamita inflata</name>
    <dbReference type="NCBI Taxonomy" id="28002"/>
    <lineage>
        <taxon>Eukaryota</taxon>
        <taxon>Metamonada</taxon>
        <taxon>Diplomonadida</taxon>
        <taxon>Hexamitidae</taxon>
        <taxon>Hexamitinae</taxon>
        <taxon>Hexamita</taxon>
    </lineage>
</organism>
<evidence type="ECO:0000313" key="3">
    <source>
        <dbReference type="Proteomes" id="UP001642409"/>
    </source>
</evidence>
<dbReference type="EMBL" id="CATOUU010000068">
    <property type="protein sequence ID" value="CAI9915240.1"/>
    <property type="molecule type" value="Genomic_DNA"/>
</dbReference>
<evidence type="ECO:0000313" key="2">
    <source>
        <dbReference type="EMBL" id="CAL6110752.1"/>
    </source>
</evidence>
<gene>
    <name evidence="1" type="ORF">HINF_LOCUS2885</name>
    <name evidence="2" type="ORF">HINF_LOCUS76068</name>
</gene>
<comment type="caution">
    <text evidence="1">The sequence shown here is derived from an EMBL/GenBank/DDBJ whole genome shotgun (WGS) entry which is preliminary data.</text>
</comment>
<keyword evidence="3" id="KW-1185">Reference proteome</keyword>
<protein>
    <submittedName>
        <fullName evidence="2">Hypothetical_protein</fullName>
    </submittedName>
</protein>
<sequence length="204" mass="23956">MMVYCCVCVEAHVMSYDCSQLRVRKWGFRILLEDYLQTTGMHQNPKTEKMWCFLDCTETNNTEIDSKITKSTQEIAKILHFTGIQYLKFIAFNVLLDFNKLENHQHKNYQKILFLLGYSQIPNIYLLVTTSSRIRLLQPTSAIDDRNKYSLYKVHQRYNYLGSDQVIVTFESAIHFTRIVMGAVQTEKGLQVNCFKTGKRSPWK</sequence>